<evidence type="ECO:0000256" key="6">
    <source>
        <dbReference type="ARBA" id="ARBA00023175"/>
    </source>
</evidence>
<evidence type="ECO:0000256" key="4">
    <source>
        <dbReference type="ARBA" id="ARBA00023043"/>
    </source>
</evidence>
<keyword evidence="1" id="KW-0677">Repeat</keyword>
<dbReference type="GO" id="GO:0005654">
    <property type="term" value="C:nucleoplasm"/>
    <property type="evidence" value="ECO:0007669"/>
    <property type="project" value="TreeGrafter"/>
</dbReference>
<keyword evidence="3 8" id="KW-0067">ATP-binding</keyword>
<name>A0A6J2RY16_COTGO</name>
<evidence type="ECO:0000256" key="7">
    <source>
        <dbReference type="PROSITE-ProRule" id="PRU00023"/>
    </source>
</evidence>
<dbReference type="AlphaFoldDB" id="A0A6J2RY16"/>
<dbReference type="GO" id="GO:0048471">
    <property type="term" value="C:perinuclear region of cytoplasm"/>
    <property type="evidence" value="ECO:0007669"/>
    <property type="project" value="TreeGrafter"/>
</dbReference>
<feature type="repeat" description="ANK" evidence="7">
    <location>
        <begin position="278"/>
        <end position="310"/>
    </location>
</feature>
<feature type="region of interest" description="Disordered" evidence="9">
    <location>
        <begin position="392"/>
        <end position="411"/>
    </location>
</feature>
<comment type="similarity">
    <text evidence="8">Belongs to the TRAFAC class myosin-kinesin ATPase superfamily. Myosin family.</text>
</comment>
<dbReference type="PRINTS" id="PR00193">
    <property type="entry name" value="MYOSINHEAVY"/>
</dbReference>
<dbReference type="OrthoDB" id="9935913at2759"/>
<dbReference type="GO" id="GO:0003774">
    <property type="term" value="F:cytoskeletal motor activity"/>
    <property type="evidence" value="ECO:0007669"/>
    <property type="project" value="UniProtKB-UniRule"/>
</dbReference>
<accession>A0A6J2RY16</accession>
<dbReference type="Proteomes" id="UP000504630">
    <property type="component" value="Chromosome 21"/>
</dbReference>
<dbReference type="Gene3D" id="1.25.40.20">
    <property type="entry name" value="Ankyrin repeat-containing domain"/>
    <property type="match status" value="2"/>
</dbReference>
<evidence type="ECO:0000259" key="10">
    <source>
        <dbReference type="PROSITE" id="PS51456"/>
    </source>
</evidence>
<dbReference type="GO" id="GO:0005524">
    <property type="term" value="F:ATP binding"/>
    <property type="evidence" value="ECO:0007669"/>
    <property type="project" value="UniProtKB-UniRule"/>
</dbReference>
<dbReference type="GO" id="GO:0051015">
    <property type="term" value="F:actin filament binding"/>
    <property type="evidence" value="ECO:0007669"/>
    <property type="project" value="TreeGrafter"/>
</dbReference>
<dbReference type="PROSITE" id="PS51456">
    <property type="entry name" value="MYOSIN_MOTOR"/>
    <property type="match status" value="1"/>
</dbReference>
<feature type="repeat" description="ANK" evidence="7">
    <location>
        <begin position="116"/>
        <end position="148"/>
    </location>
</feature>
<dbReference type="GO" id="GO:0043491">
    <property type="term" value="P:phosphatidylinositol 3-kinase/protein kinase B signal transduction"/>
    <property type="evidence" value="ECO:0007669"/>
    <property type="project" value="TreeGrafter"/>
</dbReference>
<evidence type="ECO:0000256" key="2">
    <source>
        <dbReference type="ARBA" id="ARBA00022741"/>
    </source>
</evidence>
<dbReference type="SUPFAM" id="SSF48403">
    <property type="entry name" value="Ankyrin repeat"/>
    <property type="match status" value="1"/>
</dbReference>
<dbReference type="GeneID" id="115026537"/>
<keyword evidence="6 8" id="KW-0505">Motor protein</keyword>
<dbReference type="InterPro" id="IPR001609">
    <property type="entry name" value="Myosin_head_motor_dom-like"/>
</dbReference>
<dbReference type="GO" id="GO:0048812">
    <property type="term" value="P:neuron projection morphogenesis"/>
    <property type="evidence" value="ECO:0007669"/>
    <property type="project" value="TreeGrafter"/>
</dbReference>
<keyword evidence="8" id="KW-0009">Actin-binding</keyword>
<dbReference type="PANTHER" id="PTHR47335:SF1">
    <property type="entry name" value="UNCONVENTIONAL MYOSIN-XVI"/>
    <property type="match status" value="1"/>
</dbReference>
<dbReference type="SMART" id="SM00248">
    <property type="entry name" value="ANK"/>
    <property type="match status" value="5"/>
</dbReference>
<keyword evidence="11" id="KW-1185">Reference proteome</keyword>
<feature type="region of interest" description="Disordered" evidence="9">
    <location>
        <begin position="341"/>
        <end position="364"/>
    </location>
</feature>
<evidence type="ECO:0000256" key="5">
    <source>
        <dbReference type="ARBA" id="ARBA00023123"/>
    </source>
</evidence>
<dbReference type="CTD" id="23026"/>
<organism evidence="11 12">
    <name type="scientific">Cottoperca gobio</name>
    <name type="common">Frogmouth</name>
    <name type="synonym">Aphritis gobio</name>
    <dbReference type="NCBI Taxonomy" id="56716"/>
    <lineage>
        <taxon>Eukaryota</taxon>
        <taxon>Metazoa</taxon>
        <taxon>Chordata</taxon>
        <taxon>Craniata</taxon>
        <taxon>Vertebrata</taxon>
        <taxon>Euteleostomi</taxon>
        <taxon>Actinopterygii</taxon>
        <taxon>Neopterygii</taxon>
        <taxon>Teleostei</taxon>
        <taxon>Neoteleostei</taxon>
        <taxon>Acanthomorphata</taxon>
        <taxon>Eupercaria</taxon>
        <taxon>Perciformes</taxon>
        <taxon>Notothenioidei</taxon>
        <taxon>Bovichtidae</taxon>
        <taxon>Cottoperca</taxon>
    </lineage>
</organism>
<keyword evidence="4 7" id="KW-0040">ANK repeat</keyword>
<dbReference type="GO" id="GO:0019903">
    <property type="term" value="F:protein phosphatase binding"/>
    <property type="evidence" value="ECO:0007669"/>
    <property type="project" value="TreeGrafter"/>
</dbReference>
<evidence type="ECO:0000256" key="1">
    <source>
        <dbReference type="ARBA" id="ARBA00022737"/>
    </source>
</evidence>
<dbReference type="RefSeq" id="XP_029315251.1">
    <property type="nucleotide sequence ID" value="XM_029459391.1"/>
</dbReference>
<dbReference type="Pfam" id="PF00063">
    <property type="entry name" value="Myosin_head"/>
    <property type="match status" value="1"/>
</dbReference>
<dbReference type="InterPro" id="IPR002110">
    <property type="entry name" value="Ankyrin_rpt"/>
</dbReference>
<dbReference type="GO" id="GO:2000134">
    <property type="term" value="P:negative regulation of G1/S transition of mitotic cell cycle"/>
    <property type="evidence" value="ECO:0007669"/>
    <property type="project" value="TreeGrafter"/>
</dbReference>
<feature type="repeat" description="ANK" evidence="7">
    <location>
        <begin position="245"/>
        <end position="277"/>
    </location>
</feature>
<dbReference type="FunFam" id="1.25.40.20:FF:000168">
    <property type="entry name" value="Myosin XVI"/>
    <property type="match status" value="1"/>
</dbReference>
<proteinExistence type="inferred from homology"/>
<protein>
    <submittedName>
        <fullName evidence="12">Unconventional myosin-XVI</fullName>
    </submittedName>
</protein>
<comment type="caution">
    <text evidence="8">Lacks conserved residue(s) required for the propagation of feature annotation.</text>
</comment>
<evidence type="ECO:0000313" key="12">
    <source>
        <dbReference type="RefSeq" id="XP_029315251.1"/>
    </source>
</evidence>
<dbReference type="PANTHER" id="PTHR47335">
    <property type="entry name" value="UNCONVENTIONAL MYOSIN-XVI"/>
    <property type="match status" value="1"/>
</dbReference>
<feature type="domain" description="Myosin motor" evidence="10">
    <location>
        <begin position="424"/>
        <end position="627"/>
    </location>
</feature>
<dbReference type="InterPro" id="IPR036961">
    <property type="entry name" value="Kinesin_motor_dom_sf"/>
</dbReference>
<keyword evidence="5 8" id="KW-0518">Myosin</keyword>
<feature type="repeat" description="ANK" evidence="7">
    <location>
        <begin position="149"/>
        <end position="181"/>
    </location>
</feature>
<dbReference type="PROSITE" id="PS50297">
    <property type="entry name" value="ANK_REP_REGION"/>
    <property type="match status" value="3"/>
</dbReference>
<sequence length="627" mass="70096">MSHYHFIKCCCFQLCNVFRQNMEIDQCLLESLPIGQRQRLVRRMRCDQIRAYYEREKSLQRQQGGVKARAPAANRKKRRVRFGLADVVQDAIIRHDDKEVLCLLKEGADLNTPISSGGSLLHLCARHDNVFAAELLIERGLNVNLQDEDLWTALHVACVCDHADVVLLLLLAGVNVLLQDVNGNIPLDYASEGTETSYILRKHLEENGVDVSSMHAMKTQRSSKMLCDVRQLVATGGSLNQPNDDGVTLLHIACASGYREVVSVLLESGADPHPTDNNFWTPLHLAAKYGQTSIVSQLLRQRANPTLLNCNQDKPSDISASEPIADMLLNAEESWLQRLKDPSAPLPSTDQRYDGGSHDLNTPVKNLNPLGLSISKRDSLLEKCAMFREAGGALSRQPSQDNGLDGPFNSGASKLEQVKLMPPAPNDDLASLSELTDSSLLYEMQKRFGNDQIYTYIGHILLLVNPNKELPIYSTLVSQLYLSSTGRLCSSLPPHIFSSAERAYHMMLQERRPQCFILSGESGSGKTEAYKHIVRHLTARSSPKGFALEPRMKHVNCILEAFGHAKTLKNNNSSRFIKLLTIQYCDKRRTLLRVLPIFSMGTELYGYWNQINVVHSLSVKRQTQSVL</sequence>
<gene>
    <name evidence="12" type="primary">myo16</name>
</gene>
<feature type="binding site" evidence="8">
    <location>
        <begin position="520"/>
        <end position="527"/>
    </location>
    <ligand>
        <name>ATP</name>
        <dbReference type="ChEBI" id="CHEBI:30616"/>
    </ligand>
</feature>
<evidence type="ECO:0000256" key="8">
    <source>
        <dbReference type="PROSITE-ProRule" id="PRU00782"/>
    </source>
</evidence>
<dbReference type="SMART" id="SM00242">
    <property type="entry name" value="MYSc"/>
    <property type="match status" value="1"/>
</dbReference>
<evidence type="ECO:0000313" key="11">
    <source>
        <dbReference type="Proteomes" id="UP000504630"/>
    </source>
</evidence>
<keyword evidence="2 8" id="KW-0547">Nucleotide-binding</keyword>
<dbReference type="PROSITE" id="PS50088">
    <property type="entry name" value="ANK_REPEAT"/>
    <property type="match status" value="4"/>
</dbReference>
<dbReference type="InterPro" id="IPR027417">
    <property type="entry name" value="P-loop_NTPase"/>
</dbReference>
<dbReference type="KEGG" id="cgob:115026537"/>
<dbReference type="InterPro" id="IPR052838">
    <property type="entry name" value="Myosin-XVI"/>
</dbReference>
<dbReference type="InParanoid" id="A0A6J2RY16"/>
<evidence type="ECO:0000256" key="9">
    <source>
        <dbReference type="SAM" id="MobiDB-lite"/>
    </source>
</evidence>
<dbReference type="InterPro" id="IPR036770">
    <property type="entry name" value="Ankyrin_rpt-contain_sf"/>
</dbReference>
<dbReference type="SUPFAM" id="SSF52540">
    <property type="entry name" value="P-loop containing nucleoside triphosphate hydrolases"/>
    <property type="match status" value="1"/>
</dbReference>
<dbReference type="Gene3D" id="3.40.850.10">
    <property type="entry name" value="Kinesin motor domain"/>
    <property type="match status" value="1"/>
</dbReference>
<dbReference type="GO" id="GO:0016459">
    <property type="term" value="C:myosin complex"/>
    <property type="evidence" value="ECO:0007669"/>
    <property type="project" value="UniProtKB-KW"/>
</dbReference>
<reference evidence="12" key="1">
    <citation type="submission" date="2025-08" db="UniProtKB">
        <authorList>
            <consortium name="RefSeq"/>
        </authorList>
    </citation>
    <scope>IDENTIFICATION</scope>
</reference>
<dbReference type="Pfam" id="PF12796">
    <property type="entry name" value="Ank_2"/>
    <property type="match status" value="2"/>
</dbReference>
<evidence type="ECO:0000256" key="3">
    <source>
        <dbReference type="ARBA" id="ARBA00022840"/>
    </source>
</evidence>